<sequence length="186" mass="20394">MEARPDPHRAADPSRRLALGAALVGGSGLLSGCQGQLPEGFQGWTEAQKAVLELRFHARKHEGAWTVPQLLEHLAQSIEYSMSGYPAPKPAWFQSTLGKTAFALFDARGKMNHDRDEPIPGAPALDAEATLKHGVQRLLDAMDAFAAWTGPLKPHFAYGPLSKPEYQRAHLMHLAHHWERLQPAAA</sequence>
<comment type="caution">
    <text evidence="1">The sequence shown here is derived from an EMBL/GenBank/DDBJ whole genome shotgun (WGS) entry which is preliminary data.</text>
</comment>
<dbReference type="Pfam" id="PF07606">
    <property type="entry name" value="DUF1569"/>
    <property type="match status" value="1"/>
</dbReference>
<protein>
    <submittedName>
        <fullName evidence="1">DUF1569 domain-containing protein</fullName>
    </submittedName>
</protein>
<name>A0ABV0GDY1_9BURK</name>
<dbReference type="PROSITE" id="PS51257">
    <property type="entry name" value="PROKAR_LIPOPROTEIN"/>
    <property type="match status" value="1"/>
</dbReference>
<dbReference type="Proteomes" id="UP001462640">
    <property type="component" value="Unassembled WGS sequence"/>
</dbReference>
<reference evidence="1 2" key="1">
    <citation type="submission" date="2024-05" db="EMBL/GenBank/DDBJ databases">
        <title>Roseateles sp. 2.12 16S ribosomal RNA gene Genome sequencing and assembly.</title>
        <authorList>
            <person name="Woo H."/>
        </authorList>
    </citation>
    <scope>NUCLEOTIDE SEQUENCE [LARGE SCALE GENOMIC DNA]</scope>
    <source>
        <strain evidence="1 2">2.12</strain>
    </source>
</reference>
<accession>A0ABV0GDY1</accession>
<organism evidence="1 2">
    <name type="scientific">Roseateles flavus</name>
    <dbReference type="NCBI Taxonomy" id="3149041"/>
    <lineage>
        <taxon>Bacteria</taxon>
        <taxon>Pseudomonadati</taxon>
        <taxon>Pseudomonadota</taxon>
        <taxon>Betaproteobacteria</taxon>
        <taxon>Burkholderiales</taxon>
        <taxon>Sphaerotilaceae</taxon>
        <taxon>Roseateles</taxon>
    </lineage>
</organism>
<evidence type="ECO:0000313" key="2">
    <source>
        <dbReference type="Proteomes" id="UP001462640"/>
    </source>
</evidence>
<dbReference type="Gene3D" id="1.20.120.450">
    <property type="entry name" value="dinb family like domain"/>
    <property type="match status" value="1"/>
</dbReference>
<dbReference type="InterPro" id="IPR011463">
    <property type="entry name" value="DUF1569"/>
</dbReference>
<proteinExistence type="predicted"/>
<dbReference type="EMBL" id="JBDPZC010000004">
    <property type="protein sequence ID" value="MEO3713263.1"/>
    <property type="molecule type" value="Genomic_DNA"/>
</dbReference>
<keyword evidence="2" id="KW-1185">Reference proteome</keyword>
<evidence type="ECO:0000313" key="1">
    <source>
        <dbReference type="EMBL" id="MEO3713263.1"/>
    </source>
</evidence>
<dbReference type="InterPro" id="IPR034660">
    <property type="entry name" value="DinB/YfiT-like"/>
</dbReference>
<dbReference type="RefSeq" id="WP_347609543.1">
    <property type="nucleotide sequence ID" value="NZ_JBDPZC010000004.1"/>
</dbReference>
<gene>
    <name evidence="1" type="ORF">ABDJ40_10865</name>
</gene>